<organism evidence="4 5">
    <name type="scientific">Diaporthe helianthi</name>
    <dbReference type="NCBI Taxonomy" id="158607"/>
    <lineage>
        <taxon>Eukaryota</taxon>
        <taxon>Fungi</taxon>
        <taxon>Dikarya</taxon>
        <taxon>Ascomycota</taxon>
        <taxon>Pezizomycotina</taxon>
        <taxon>Sordariomycetes</taxon>
        <taxon>Sordariomycetidae</taxon>
        <taxon>Diaporthales</taxon>
        <taxon>Diaporthaceae</taxon>
        <taxon>Diaporthe</taxon>
    </lineage>
</organism>
<keyword evidence="5" id="KW-1185">Reference proteome</keyword>
<proteinExistence type="predicted"/>
<feature type="domain" description="C3H1-type" evidence="3">
    <location>
        <begin position="341"/>
        <end position="370"/>
    </location>
</feature>
<feature type="region of interest" description="Disordered" evidence="2">
    <location>
        <begin position="1"/>
        <end position="43"/>
    </location>
</feature>
<feature type="compositionally biased region" description="Low complexity" evidence="2">
    <location>
        <begin position="319"/>
        <end position="333"/>
    </location>
</feature>
<feature type="compositionally biased region" description="Polar residues" evidence="2">
    <location>
        <begin position="266"/>
        <end position="287"/>
    </location>
</feature>
<keyword evidence="1" id="KW-0862">Zinc</keyword>
<sequence>MNPNLFHPVSGGGRRGSKLTAEDPLVSHTSSGATPDDGSLGHHLSNHQFRQILVPIPSQHLQSIPPASTSIPRRLRTPNWRSSTVSLDNLTSPSPISSTLTEASPSFPPRDTLPRDFPTASSPPFLRQGVSNFDPRSSHHSHLAHPTYIPVAGFGSSNTSSKPSSLSSSTQYRDKHPFETHHTITNHFAANMKPQNGKIIADSAMDRSMAYCYDRGGGEFTRLIPVDMLPMDLESIPRRVTSDADMIVLPMPRQPGADGQPADASLEQQRVATPTSSPNGNGNGIATTDIIQSHIDSIINSSPGPGAGPLVLATRGFDANTPTRGATTTTTTNAGGGSSGRREKIYCDKWIHDGTCAFTQQGCKFKHEMPHDRETQEKLGLFHGYPSWWKKQALDVQRPLAIDDRPVNLHTGRPVFPALTASPGVGTGVSNAVVSTNWRAGPGPVVGEALAQRSPSSPTPIGGGGGMGRSIGFGSGGRGTGRQVRTFGEYIPSLSDFVVFKSSFTPPTYGPIGPPSRAGGSMSMSLSGSGSLSATGPVPTTRNTRAMTASSMASTSMTTTTNTSNEIGGPGGGAPYGALQQRSAFESGNPFAALGDLAQQSSSSPSTMSPVVRREDVDSSSGDNTAADGEQRGAPL</sequence>
<dbReference type="OrthoDB" id="5355510at2759"/>
<name>A0A2P5HWJ0_DIAHE</name>
<feature type="region of interest" description="Disordered" evidence="2">
    <location>
        <begin position="594"/>
        <end position="636"/>
    </location>
</feature>
<dbReference type="GO" id="GO:0008270">
    <property type="term" value="F:zinc ion binding"/>
    <property type="evidence" value="ECO:0007669"/>
    <property type="project" value="UniProtKB-KW"/>
</dbReference>
<feature type="compositionally biased region" description="Low complexity" evidence="2">
    <location>
        <begin position="543"/>
        <end position="565"/>
    </location>
</feature>
<evidence type="ECO:0000259" key="3">
    <source>
        <dbReference type="PROSITE" id="PS50103"/>
    </source>
</evidence>
<gene>
    <name evidence="4" type="ORF">DHEL01_v207005</name>
</gene>
<dbReference type="InterPro" id="IPR000571">
    <property type="entry name" value="Znf_CCCH"/>
</dbReference>
<feature type="region of interest" description="Disordered" evidence="2">
    <location>
        <begin position="252"/>
        <end position="287"/>
    </location>
</feature>
<feature type="compositionally biased region" description="Gly residues" evidence="2">
    <location>
        <begin position="461"/>
        <end position="480"/>
    </location>
</feature>
<dbReference type="PROSITE" id="PS50103">
    <property type="entry name" value="ZF_C3H1"/>
    <property type="match status" value="1"/>
</dbReference>
<feature type="region of interest" description="Disordered" evidence="2">
    <location>
        <begin position="510"/>
        <end position="578"/>
    </location>
</feature>
<feature type="compositionally biased region" description="Low complexity" evidence="2">
    <location>
        <begin position="601"/>
        <end position="610"/>
    </location>
</feature>
<feature type="region of interest" description="Disordered" evidence="2">
    <location>
        <begin position="82"/>
        <end position="110"/>
    </location>
</feature>
<feature type="zinc finger region" description="C3H1-type" evidence="1">
    <location>
        <begin position="341"/>
        <end position="370"/>
    </location>
</feature>
<keyword evidence="1" id="KW-0863">Zinc-finger</keyword>
<feature type="compositionally biased region" description="Low complexity" evidence="2">
    <location>
        <begin position="156"/>
        <end position="169"/>
    </location>
</feature>
<feature type="compositionally biased region" description="Low complexity" evidence="2">
    <location>
        <begin position="519"/>
        <end position="533"/>
    </location>
</feature>
<dbReference type="Proteomes" id="UP000094444">
    <property type="component" value="Unassembled WGS sequence"/>
</dbReference>
<dbReference type="InParanoid" id="A0A2P5HWJ0"/>
<feature type="compositionally biased region" description="Low complexity" evidence="2">
    <location>
        <begin position="90"/>
        <end position="101"/>
    </location>
</feature>
<comment type="caution">
    <text evidence="4">The sequence shown here is derived from an EMBL/GenBank/DDBJ whole genome shotgun (WGS) entry which is preliminary data.</text>
</comment>
<protein>
    <recommendedName>
        <fullName evidence="3">C3H1-type domain-containing protein</fullName>
    </recommendedName>
</protein>
<feature type="region of interest" description="Disordered" evidence="2">
    <location>
        <begin position="319"/>
        <end position="339"/>
    </location>
</feature>
<feature type="region of interest" description="Disordered" evidence="2">
    <location>
        <begin position="154"/>
        <end position="173"/>
    </location>
</feature>
<accession>A0A2P5HWJ0</accession>
<evidence type="ECO:0000313" key="4">
    <source>
        <dbReference type="EMBL" id="POS74598.1"/>
    </source>
</evidence>
<dbReference type="AlphaFoldDB" id="A0A2P5HWJ0"/>
<reference evidence="4" key="1">
    <citation type="submission" date="2017-09" db="EMBL/GenBank/DDBJ databases">
        <title>Polyketide synthases of a Diaporthe helianthi virulent isolate.</title>
        <authorList>
            <person name="Baroncelli R."/>
        </authorList>
    </citation>
    <scope>NUCLEOTIDE SEQUENCE [LARGE SCALE GENOMIC DNA]</scope>
    <source>
        <strain evidence="4">7/96</strain>
    </source>
</reference>
<evidence type="ECO:0000256" key="2">
    <source>
        <dbReference type="SAM" id="MobiDB-lite"/>
    </source>
</evidence>
<keyword evidence="1" id="KW-0479">Metal-binding</keyword>
<feature type="region of interest" description="Disordered" evidence="2">
    <location>
        <begin position="449"/>
        <end position="480"/>
    </location>
</feature>
<evidence type="ECO:0000313" key="5">
    <source>
        <dbReference type="Proteomes" id="UP000094444"/>
    </source>
</evidence>
<dbReference type="STRING" id="158607.A0A2P5HWJ0"/>
<dbReference type="EMBL" id="MAVT02000604">
    <property type="protein sequence ID" value="POS74598.1"/>
    <property type="molecule type" value="Genomic_DNA"/>
</dbReference>
<evidence type="ECO:0000256" key="1">
    <source>
        <dbReference type="PROSITE-ProRule" id="PRU00723"/>
    </source>
</evidence>